<proteinExistence type="predicted"/>
<dbReference type="AlphaFoldDB" id="A0A9Q1KZY8"/>
<dbReference type="EMBL" id="JAKOGI010000006">
    <property type="protein sequence ID" value="KAJ8451989.1"/>
    <property type="molecule type" value="Genomic_DNA"/>
</dbReference>
<evidence type="ECO:0000313" key="2">
    <source>
        <dbReference type="Proteomes" id="UP001153076"/>
    </source>
</evidence>
<sequence>MRRIQKPPDLALSVSTAHAVRSPAQPQSSQTLPFWLISTLSSVSAIQPFVGFIAQQVGMFLSSINGPKNGIISTSCSRPTYQGTFQSSRSSLRWCLVPHDSNLEPPGSLLPLQLSRDWVILSAVWRSLMGSEPTPTMIRLDLLAHDVLGLDHAFFTCFGVPKY</sequence>
<comment type="caution">
    <text evidence="1">The sequence shown here is derived from an EMBL/GenBank/DDBJ whole genome shotgun (WGS) entry which is preliminary data.</text>
</comment>
<reference evidence="1" key="1">
    <citation type="submission" date="2022-04" db="EMBL/GenBank/DDBJ databases">
        <title>Carnegiea gigantea Genome sequencing and assembly v2.</title>
        <authorList>
            <person name="Copetti D."/>
            <person name="Sanderson M.J."/>
            <person name="Burquez A."/>
            <person name="Wojciechowski M.F."/>
        </authorList>
    </citation>
    <scope>NUCLEOTIDE SEQUENCE</scope>
    <source>
        <strain evidence="1">SGP5-SGP5p</strain>
        <tissue evidence="1">Aerial part</tissue>
    </source>
</reference>
<organism evidence="1 2">
    <name type="scientific">Carnegiea gigantea</name>
    <dbReference type="NCBI Taxonomy" id="171969"/>
    <lineage>
        <taxon>Eukaryota</taxon>
        <taxon>Viridiplantae</taxon>
        <taxon>Streptophyta</taxon>
        <taxon>Embryophyta</taxon>
        <taxon>Tracheophyta</taxon>
        <taxon>Spermatophyta</taxon>
        <taxon>Magnoliopsida</taxon>
        <taxon>eudicotyledons</taxon>
        <taxon>Gunneridae</taxon>
        <taxon>Pentapetalae</taxon>
        <taxon>Caryophyllales</taxon>
        <taxon>Cactineae</taxon>
        <taxon>Cactaceae</taxon>
        <taxon>Cactoideae</taxon>
        <taxon>Echinocereeae</taxon>
        <taxon>Carnegiea</taxon>
    </lineage>
</organism>
<dbReference type="Proteomes" id="UP001153076">
    <property type="component" value="Unassembled WGS sequence"/>
</dbReference>
<keyword evidence="2" id="KW-1185">Reference proteome</keyword>
<accession>A0A9Q1KZY8</accession>
<protein>
    <submittedName>
        <fullName evidence="1">Uncharacterized protein</fullName>
    </submittedName>
</protein>
<name>A0A9Q1KZY8_9CARY</name>
<evidence type="ECO:0000313" key="1">
    <source>
        <dbReference type="EMBL" id="KAJ8451989.1"/>
    </source>
</evidence>
<gene>
    <name evidence="1" type="ORF">Cgig2_016570</name>
</gene>